<protein>
    <submittedName>
        <fullName evidence="2">Uncharacterized protein</fullName>
    </submittedName>
</protein>
<gene>
    <name evidence="2" type="ORF">BDZ85DRAFT_76946</name>
</gene>
<feature type="region of interest" description="Disordered" evidence="1">
    <location>
        <begin position="1"/>
        <end position="21"/>
    </location>
</feature>
<dbReference type="EMBL" id="ML992503">
    <property type="protein sequence ID" value="KAF2226194.1"/>
    <property type="molecule type" value="Genomic_DNA"/>
</dbReference>
<evidence type="ECO:0000313" key="2">
    <source>
        <dbReference type="EMBL" id="KAF2226194.1"/>
    </source>
</evidence>
<sequence length="158" mass="17446">MQRRHYWSLAARQHSSEADNSTKLERVWPGLQTYLHHCPPNASQQRRIEREGWRHQKLFAAGQKGQRVDINGICTERPFITRQSLDEGPGSTVVRGETFSTTISTANSNTMASVTNIITEHPVQATVSTLPSVASQTSESAPVAASKPLSMPFSGFAR</sequence>
<accession>A0A6A6GKA4</accession>
<dbReference type="Proteomes" id="UP000799538">
    <property type="component" value="Unassembled WGS sequence"/>
</dbReference>
<dbReference type="AlphaFoldDB" id="A0A6A6GKA4"/>
<evidence type="ECO:0000256" key="1">
    <source>
        <dbReference type="SAM" id="MobiDB-lite"/>
    </source>
</evidence>
<evidence type="ECO:0000313" key="3">
    <source>
        <dbReference type="Proteomes" id="UP000799538"/>
    </source>
</evidence>
<reference evidence="3" key="1">
    <citation type="journal article" date="2020" name="Stud. Mycol.">
        <title>101 Dothideomycetes genomes: A test case for predicting lifestyles and emergence of pathogens.</title>
        <authorList>
            <person name="Haridas S."/>
            <person name="Albert R."/>
            <person name="Binder M."/>
            <person name="Bloem J."/>
            <person name="LaButti K."/>
            <person name="Salamov A."/>
            <person name="Andreopoulos B."/>
            <person name="Baker S."/>
            <person name="Barry K."/>
            <person name="Bills G."/>
            <person name="Bluhm B."/>
            <person name="Cannon C."/>
            <person name="Castanera R."/>
            <person name="Culley D."/>
            <person name="Daum C."/>
            <person name="Ezra D."/>
            <person name="Gonzalez J."/>
            <person name="Henrissat B."/>
            <person name="Kuo A."/>
            <person name="Liang C."/>
            <person name="Lipzen A."/>
            <person name="Lutzoni F."/>
            <person name="Magnuson J."/>
            <person name="Mondo S."/>
            <person name="Nolan M."/>
            <person name="Ohm R."/>
            <person name="Pangilinan J."/>
            <person name="Park H.-J."/>
            <person name="Ramirez L."/>
            <person name="Alfaro M."/>
            <person name="Sun H."/>
            <person name="Tritt A."/>
            <person name="Yoshinaga Y."/>
            <person name="Zwiers L.-H."/>
            <person name="Turgeon B."/>
            <person name="Goodwin S."/>
            <person name="Spatafora J."/>
            <person name="Crous P."/>
            <person name="Grigoriev I."/>
        </authorList>
    </citation>
    <scope>NUCLEOTIDE SEQUENCE [LARGE SCALE GENOMIC DNA]</scope>
    <source>
        <strain evidence="3">CECT 20119</strain>
    </source>
</reference>
<proteinExistence type="predicted"/>
<name>A0A6A6GKA4_9PEZI</name>
<organism evidence="2 3">
    <name type="scientific">Elsinoe ampelina</name>
    <dbReference type="NCBI Taxonomy" id="302913"/>
    <lineage>
        <taxon>Eukaryota</taxon>
        <taxon>Fungi</taxon>
        <taxon>Dikarya</taxon>
        <taxon>Ascomycota</taxon>
        <taxon>Pezizomycotina</taxon>
        <taxon>Dothideomycetes</taxon>
        <taxon>Dothideomycetidae</taxon>
        <taxon>Myriangiales</taxon>
        <taxon>Elsinoaceae</taxon>
        <taxon>Elsinoe</taxon>
    </lineage>
</organism>
<keyword evidence="3" id="KW-1185">Reference proteome</keyword>